<dbReference type="GeneID" id="91146489"/>
<dbReference type="Gene3D" id="3.40.50.2300">
    <property type="match status" value="1"/>
</dbReference>
<dbReference type="PRINTS" id="PR00038">
    <property type="entry name" value="HTHLUXR"/>
</dbReference>
<dbReference type="GO" id="GO:0003677">
    <property type="term" value="F:DNA binding"/>
    <property type="evidence" value="ECO:0007669"/>
    <property type="project" value="UniProtKB-KW"/>
</dbReference>
<dbReference type="SMART" id="SM00421">
    <property type="entry name" value="HTH_LUXR"/>
    <property type="match status" value="1"/>
</dbReference>
<dbReference type="Pfam" id="PF00196">
    <property type="entry name" value="GerE"/>
    <property type="match status" value="1"/>
</dbReference>
<evidence type="ECO:0000313" key="7">
    <source>
        <dbReference type="Proteomes" id="UP001549077"/>
    </source>
</evidence>
<evidence type="ECO:0000256" key="4">
    <source>
        <dbReference type="SAM" id="MobiDB-lite"/>
    </source>
</evidence>
<keyword evidence="7" id="KW-1185">Reference proteome</keyword>
<dbReference type="CDD" id="cd06170">
    <property type="entry name" value="LuxR_C_like"/>
    <property type="match status" value="1"/>
</dbReference>
<accession>A0ABV2MRG7</accession>
<keyword evidence="3" id="KW-0804">Transcription</keyword>
<dbReference type="InterPro" id="IPR016032">
    <property type="entry name" value="Sig_transdc_resp-reg_C-effctor"/>
</dbReference>
<dbReference type="PANTHER" id="PTHR44688">
    <property type="entry name" value="DNA-BINDING TRANSCRIPTIONAL ACTIVATOR DEVR_DOSR"/>
    <property type="match status" value="1"/>
</dbReference>
<feature type="domain" description="HTH luxR-type" evidence="5">
    <location>
        <begin position="181"/>
        <end position="246"/>
    </location>
</feature>
<evidence type="ECO:0000256" key="2">
    <source>
        <dbReference type="ARBA" id="ARBA00023125"/>
    </source>
</evidence>
<comment type="caution">
    <text evidence="6">The sequence shown here is derived from an EMBL/GenBank/DDBJ whole genome shotgun (WGS) entry which is preliminary data.</text>
</comment>
<organism evidence="6 7">
    <name type="scientific">Rhizobium binae</name>
    <dbReference type="NCBI Taxonomy" id="1138190"/>
    <lineage>
        <taxon>Bacteria</taxon>
        <taxon>Pseudomonadati</taxon>
        <taxon>Pseudomonadota</taxon>
        <taxon>Alphaproteobacteria</taxon>
        <taxon>Hyphomicrobiales</taxon>
        <taxon>Rhizobiaceae</taxon>
        <taxon>Rhizobium/Agrobacterium group</taxon>
        <taxon>Rhizobium</taxon>
    </lineage>
</organism>
<dbReference type="SUPFAM" id="SSF46894">
    <property type="entry name" value="C-terminal effector domain of the bipartite response regulators"/>
    <property type="match status" value="1"/>
</dbReference>
<evidence type="ECO:0000313" key="6">
    <source>
        <dbReference type="EMBL" id="MET3759055.1"/>
    </source>
</evidence>
<evidence type="ECO:0000259" key="5">
    <source>
        <dbReference type="PROSITE" id="PS50043"/>
    </source>
</evidence>
<dbReference type="PANTHER" id="PTHR44688:SF16">
    <property type="entry name" value="DNA-BINDING TRANSCRIPTIONAL ACTIVATOR DEVR_DOSR"/>
    <property type="match status" value="1"/>
</dbReference>
<keyword evidence="1" id="KW-0805">Transcription regulation</keyword>
<sequence>MFMTGSGTENTEQAKKSSPSGDTILVVAKADLFSECMVEALAKKFPNCDVPSISNTNPMLAKDTSDLKLVLFYHIPQPELQEALTAVRENHPETSIGLVVEAIDMLEPYVSRLVEARIIDGVLPLNLRLDVFMAAVDLLMKGGEHFPSALLNRLANKSQLEPSLYQTKSVDAARNNALKLRRDSISALTTREVQILDLICKGTQNKIIADKLHLSENTVKVHVRNIYKKMNVRNRTEAASRFFNEHSAGDDEMSSRWRN</sequence>
<dbReference type="PROSITE" id="PS00622">
    <property type="entry name" value="HTH_LUXR_1"/>
    <property type="match status" value="1"/>
</dbReference>
<evidence type="ECO:0000256" key="3">
    <source>
        <dbReference type="ARBA" id="ARBA00023163"/>
    </source>
</evidence>
<dbReference type="InterPro" id="IPR000792">
    <property type="entry name" value="Tscrpt_reg_LuxR_C"/>
</dbReference>
<dbReference type="Proteomes" id="UP001549077">
    <property type="component" value="Unassembled WGS sequence"/>
</dbReference>
<name>A0ABV2MRG7_9HYPH</name>
<reference evidence="6 7" key="1">
    <citation type="submission" date="2024-06" db="EMBL/GenBank/DDBJ databases">
        <title>Genomic Encyclopedia of Type Strains, Phase IV (KMG-IV): sequencing the most valuable type-strain genomes for metagenomic binning, comparative biology and taxonomic classification.</title>
        <authorList>
            <person name="Goeker M."/>
        </authorList>
    </citation>
    <scope>NUCLEOTIDE SEQUENCE [LARGE SCALE GENOMIC DNA]</scope>
    <source>
        <strain evidence="6 7">DSM 29288</strain>
    </source>
</reference>
<gene>
    <name evidence="6" type="ORF">ABID08_006439</name>
</gene>
<keyword evidence="2 6" id="KW-0238">DNA-binding</keyword>
<protein>
    <submittedName>
        <fullName evidence="6">DNA-binding NarL/FixJ family response regulator</fullName>
    </submittedName>
</protein>
<feature type="region of interest" description="Disordered" evidence="4">
    <location>
        <begin position="1"/>
        <end position="20"/>
    </location>
</feature>
<evidence type="ECO:0000256" key="1">
    <source>
        <dbReference type="ARBA" id="ARBA00023015"/>
    </source>
</evidence>
<proteinExistence type="predicted"/>
<dbReference type="RefSeq" id="WP_168295813.1">
    <property type="nucleotide sequence ID" value="NZ_CP071604.1"/>
</dbReference>
<dbReference type="EMBL" id="JBEPMY010000043">
    <property type="protein sequence ID" value="MET3759055.1"/>
    <property type="molecule type" value="Genomic_DNA"/>
</dbReference>
<dbReference type="PROSITE" id="PS50043">
    <property type="entry name" value="HTH_LUXR_2"/>
    <property type="match status" value="1"/>
</dbReference>